<evidence type="ECO:0000259" key="6">
    <source>
        <dbReference type="Pfam" id="PF07980"/>
    </source>
</evidence>
<proteinExistence type="inferred from homology"/>
<keyword evidence="4" id="KW-0472">Membrane</keyword>
<feature type="domain" description="SusD-like N-terminal" evidence="7">
    <location>
        <begin position="97"/>
        <end position="252"/>
    </location>
</feature>
<comment type="subcellular location">
    <subcellularLocation>
        <location evidence="1">Cell outer membrane</location>
    </subcellularLocation>
</comment>
<keyword evidence="5" id="KW-0998">Cell outer membrane</keyword>
<evidence type="ECO:0000259" key="7">
    <source>
        <dbReference type="Pfam" id="PF14322"/>
    </source>
</evidence>
<dbReference type="PROSITE" id="PS51257">
    <property type="entry name" value="PROKAR_LIPOPROTEIN"/>
    <property type="match status" value="1"/>
</dbReference>
<evidence type="ECO:0000313" key="9">
    <source>
        <dbReference type="Proteomes" id="UP001302374"/>
    </source>
</evidence>
<evidence type="ECO:0000256" key="5">
    <source>
        <dbReference type="ARBA" id="ARBA00023237"/>
    </source>
</evidence>
<dbReference type="Proteomes" id="UP001302374">
    <property type="component" value="Chromosome"/>
</dbReference>
<feature type="domain" description="RagB/SusD" evidence="6">
    <location>
        <begin position="363"/>
        <end position="496"/>
    </location>
</feature>
<evidence type="ECO:0000313" key="8">
    <source>
        <dbReference type="EMBL" id="WOF10961.1"/>
    </source>
</evidence>
<name>A0ABZ0FQR5_9BACT</name>
<dbReference type="SUPFAM" id="SSF48452">
    <property type="entry name" value="TPR-like"/>
    <property type="match status" value="1"/>
</dbReference>
<keyword evidence="3" id="KW-0732">Signal</keyword>
<dbReference type="InterPro" id="IPR011990">
    <property type="entry name" value="TPR-like_helical_dom_sf"/>
</dbReference>
<accession>A0ABZ0FQR5</accession>
<evidence type="ECO:0000256" key="1">
    <source>
        <dbReference type="ARBA" id="ARBA00004442"/>
    </source>
</evidence>
<dbReference type="Pfam" id="PF07980">
    <property type="entry name" value="SusD_RagB"/>
    <property type="match status" value="1"/>
</dbReference>
<organism evidence="8 9">
    <name type="scientific">Butyricimonas paravirosa</name>
    <dbReference type="NCBI Taxonomy" id="1472417"/>
    <lineage>
        <taxon>Bacteria</taxon>
        <taxon>Pseudomonadati</taxon>
        <taxon>Bacteroidota</taxon>
        <taxon>Bacteroidia</taxon>
        <taxon>Bacteroidales</taxon>
        <taxon>Odoribacteraceae</taxon>
        <taxon>Butyricimonas</taxon>
    </lineage>
</organism>
<dbReference type="InterPro" id="IPR012944">
    <property type="entry name" value="SusD_RagB_dom"/>
</dbReference>
<dbReference type="EMBL" id="CP043839">
    <property type="protein sequence ID" value="WOF10961.1"/>
    <property type="molecule type" value="Genomic_DNA"/>
</dbReference>
<reference evidence="8 9" key="1">
    <citation type="submission" date="2019-09" db="EMBL/GenBank/DDBJ databases">
        <title>Butyricimonas paravirosa DSM 105722 (=214-4 = JCM 18677 = CCUG 65563).</title>
        <authorList>
            <person name="Le Roy T."/>
            <person name="Cani P.D."/>
        </authorList>
    </citation>
    <scope>NUCLEOTIDE SEQUENCE [LARGE SCALE GENOMIC DNA]</scope>
    <source>
        <strain evidence="8 9">DSM 105722</strain>
    </source>
</reference>
<gene>
    <name evidence="8" type="ORF">F1644_01140</name>
</gene>
<dbReference type="Pfam" id="PF14322">
    <property type="entry name" value="SusD-like_3"/>
    <property type="match status" value="1"/>
</dbReference>
<sequence length="515" mass="59623">MIMKNIIYIAILILFTGCGNFLDEYSQDLVVPKTVSDLNEVLLGNGYVPSSEVQYLRSGSIGWQLNILDDDINTVIAYVANKGLQEMDQVYYGYTTWQMEVGRNYTGNNLSGDNANWDALYQRINSMNIILHELGNVSQSTEQDKMDAIRVQGECYFLRAQFYLLLVNMYAKAYDPDNAATDLGVPLKLTYYVEHDKDKETQFERTPVAKVYEQIVKDLKESVDCFTKSPQTKSFYRASKGAALLLLSRVYLYMQDWKNAEITAKELLAENKSLLDYSSIVDNEKGYAISESSPELLFSQGPLNLQCDFTGVGGDFCISNDLYKLYDENDYRKGIYFVRSTQSDSLGLNRKYEMGKHRSYVSDIFTLRTAEGYLNVAEACAMQGDAEGASDWLNQLRHKRIENYTDVEYDANEVIDQVRVERRKELCLEGHRWFDLRRYAVCKKAPFKKTIERVYAIYDWESRNIFKYAEVYQLKEDDLAYVFAIPKSVLEFDKGMPDNIRENREYVRLIYRNNE</sequence>
<comment type="similarity">
    <text evidence="2">Belongs to the SusD family.</text>
</comment>
<evidence type="ECO:0000256" key="3">
    <source>
        <dbReference type="ARBA" id="ARBA00022729"/>
    </source>
</evidence>
<evidence type="ECO:0000256" key="2">
    <source>
        <dbReference type="ARBA" id="ARBA00006275"/>
    </source>
</evidence>
<keyword evidence="9" id="KW-1185">Reference proteome</keyword>
<dbReference type="CDD" id="cd08977">
    <property type="entry name" value="SusD"/>
    <property type="match status" value="1"/>
</dbReference>
<evidence type="ECO:0000256" key="4">
    <source>
        <dbReference type="ARBA" id="ARBA00023136"/>
    </source>
</evidence>
<dbReference type="Gene3D" id="1.25.40.390">
    <property type="match status" value="1"/>
</dbReference>
<dbReference type="InterPro" id="IPR033985">
    <property type="entry name" value="SusD-like_N"/>
</dbReference>
<protein>
    <submittedName>
        <fullName evidence="8">RagB/SusD family nutrient uptake outer membrane protein</fullName>
    </submittedName>
</protein>